<dbReference type="GO" id="GO:0033567">
    <property type="term" value="P:DNA replication, Okazaki fragment processing"/>
    <property type="evidence" value="ECO:0007669"/>
    <property type="project" value="InterPro"/>
</dbReference>
<name>A0A0K1LPI0_9CAUD</name>
<evidence type="ECO:0000313" key="4">
    <source>
        <dbReference type="EMBL" id="AKU44354.1"/>
    </source>
</evidence>
<dbReference type="EMBL" id="KT001918">
    <property type="protein sequence ID" value="AKU44354.1"/>
    <property type="molecule type" value="Genomic_DNA"/>
</dbReference>
<dbReference type="Proteomes" id="UP000203408">
    <property type="component" value="Segment"/>
</dbReference>
<evidence type="ECO:0000259" key="3">
    <source>
        <dbReference type="SMART" id="SM00475"/>
    </source>
</evidence>
<evidence type="ECO:0000256" key="2">
    <source>
        <dbReference type="ARBA" id="ARBA00022801"/>
    </source>
</evidence>
<keyword evidence="1" id="KW-0540">Nuclease</keyword>
<gene>
    <name evidence="4" type="ORF">CPT_Matisse50</name>
</gene>
<sequence>MSSFASMFNLNKLMQDEGEPDDTMVIDISNISIATLMNNFKPKEQASITIEMIRHLVLDTLRFNVVKFKGEYPEIVIAFDDRNYWRRQKAWYYKKRRQIEHEESEWDWDRLNNFLNPVFEEIRQNMPYLGLKVEFAEADDIIAVVTKKAVGEGRRVLVVSADSDFTQLQKYNGVRQWSPPQKKWVTPKYGSPRNDLRYKNIKGDKKDSIACIKIRNDYIVTKVEGERAPAVKSSELEAWLEADDPTTLMTPEWAARYKENEELRDFEFIPKDIENSIIEAYNTPKSGSKAKMERYFMDNKLSRMFEKLSDF</sequence>
<proteinExistence type="predicted"/>
<dbReference type="PANTHER" id="PTHR42646">
    <property type="entry name" value="FLAP ENDONUCLEASE XNI"/>
    <property type="match status" value="1"/>
</dbReference>
<dbReference type="Pfam" id="PF02739">
    <property type="entry name" value="5_3_exonuc_N"/>
    <property type="match status" value="1"/>
</dbReference>
<dbReference type="Gene3D" id="3.40.50.1010">
    <property type="entry name" value="5'-nuclease"/>
    <property type="match status" value="1"/>
</dbReference>
<dbReference type="CDD" id="cd09860">
    <property type="entry name" value="PIN_T4-like"/>
    <property type="match status" value="1"/>
</dbReference>
<dbReference type="SMART" id="SM00475">
    <property type="entry name" value="53EXOc"/>
    <property type="match status" value="1"/>
</dbReference>
<keyword evidence="2" id="KW-0378">Hydrolase</keyword>
<dbReference type="GO" id="GO:0003677">
    <property type="term" value="F:DNA binding"/>
    <property type="evidence" value="ECO:0007669"/>
    <property type="project" value="InterPro"/>
</dbReference>
<evidence type="ECO:0000256" key="1">
    <source>
        <dbReference type="ARBA" id="ARBA00022722"/>
    </source>
</evidence>
<dbReference type="GeneID" id="26613232"/>
<dbReference type="PANTHER" id="PTHR42646:SF2">
    <property type="entry name" value="5'-3' EXONUCLEASE FAMILY PROTEIN"/>
    <property type="match status" value="1"/>
</dbReference>
<dbReference type="RefSeq" id="YP_009194294.1">
    <property type="nucleotide sequence ID" value="NC_028750.1"/>
</dbReference>
<dbReference type="InterPro" id="IPR038969">
    <property type="entry name" value="FEN"/>
</dbReference>
<feature type="domain" description="5'-3' exonuclease" evidence="3">
    <location>
        <begin position="53"/>
        <end position="256"/>
    </location>
</feature>
<dbReference type="SUPFAM" id="SSF88723">
    <property type="entry name" value="PIN domain-like"/>
    <property type="match status" value="1"/>
</dbReference>
<dbReference type="InterPro" id="IPR002421">
    <property type="entry name" value="5-3_exonuclease"/>
</dbReference>
<dbReference type="InterPro" id="IPR036276">
    <property type="entry name" value="T4_RNaseH_C"/>
</dbReference>
<keyword evidence="5" id="KW-1185">Reference proteome</keyword>
<dbReference type="GO" id="GO:0017108">
    <property type="term" value="F:5'-flap endonuclease activity"/>
    <property type="evidence" value="ECO:0007669"/>
    <property type="project" value="InterPro"/>
</dbReference>
<dbReference type="Pfam" id="PF09293">
    <property type="entry name" value="RNaseH_C"/>
    <property type="match status" value="1"/>
</dbReference>
<dbReference type="SUPFAM" id="SSF47807">
    <property type="entry name" value="5' to 3' exonuclease, C-terminal subdomain"/>
    <property type="match status" value="1"/>
</dbReference>
<dbReference type="InterPro" id="IPR036279">
    <property type="entry name" value="5-3_exonuclease_C_sf"/>
</dbReference>
<organism evidence="4 5">
    <name type="scientific">Klebsiella phage Matisse</name>
    <dbReference type="NCBI Taxonomy" id="1675607"/>
    <lineage>
        <taxon>Viruses</taxon>
        <taxon>Duplodnaviria</taxon>
        <taxon>Heunggongvirae</taxon>
        <taxon>Uroviricota</taxon>
        <taxon>Caudoviricetes</taxon>
        <taxon>Pantevenvirales</taxon>
        <taxon>Straboviridae</taxon>
        <taxon>Slopekvirus</taxon>
        <taxon>Slopekvirus matisse</taxon>
    </lineage>
</organism>
<dbReference type="Gene3D" id="1.10.150.20">
    <property type="entry name" value="5' to 3' exonuclease, C-terminal subdomain"/>
    <property type="match status" value="1"/>
</dbReference>
<reference evidence="4 5" key="1">
    <citation type="journal article" date="2015" name="Genome Announc.">
        <title>Complete Genome Sequence of Carbapenemase-Producing Klebsiella pneumoniae Myophage Matisse.</title>
        <authorList>
            <person name="Provasek V.E."/>
            <person name="Lessor L.E."/>
            <person name="Cahill J.L."/>
            <person name="Rasche E.S."/>
            <person name="Kuty Everett G.F."/>
        </authorList>
    </citation>
    <scope>NUCLEOTIDE SEQUENCE [LARGE SCALE GENOMIC DNA]</scope>
</reference>
<dbReference type="KEGG" id="vg:26613232"/>
<dbReference type="InterPro" id="IPR020046">
    <property type="entry name" value="5-3_exonucl_a-hlix_arch_N"/>
</dbReference>
<dbReference type="InterPro" id="IPR029060">
    <property type="entry name" value="PIN-like_dom_sf"/>
</dbReference>
<accession>A0A0K1LPI0</accession>
<dbReference type="GO" id="GO:0008409">
    <property type="term" value="F:5'-3' exonuclease activity"/>
    <property type="evidence" value="ECO:0007669"/>
    <property type="project" value="InterPro"/>
</dbReference>
<protein>
    <submittedName>
        <fullName evidence="4">RNaseH ribonuclease</fullName>
    </submittedName>
</protein>
<evidence type="ECO:0000313" key="5">
    <source>
        <dbReference type="Proteomes" id="UP000203408"/>
    </source>
</evidence>